<dbReference type="PROSITE" id="PS50088">
    <property type="entry name" value="ANK_REPEAT"/>
    <property type="match status" value="2"/>
</dbReference>
<dbReference type="AlphaFoldDB" id="A0A6J8AL88"/>
<feature type="repeat" description="ANK" evidence="3">
    <location>
        <begin position="55"/>
        <end position="87"/>
    </location>
</feature>
<evidence type="ECO:0000313" key="4">
    <source>
        <dbReference type="EMBL" id="CAC5369301.1"/>
    </source>
</evidence>
<dbReference type="InterPro" id="IPR036770">
    <property type="entry name" value="Ankyrin_rpt-contain_sf"/>
</dbReference>
<dbReference type="Proteomes" id="UP000507470">
    <property type="component" value="Unassembled WGS sequence"/>
</dbReference>
<protein>
    <submittedName>
        <fullName evidence="4">ANK</fullName>
    </submittedName>
</protein>
<keyword evidence="5" id="KW-1185">Reference proteome</keyword>
<dbReference type="SUPFAM" id="SSF48403">
    <property type="entry name" value="Ankyrin repeat"/>
    <property type="match status" value="1"/>
</dbReference>
<dbReference type="PROSITE" id="PS50297">
    <property type="entry name" value="ANK_REP_REGION"/>
    <property type="match status" value="1"/>
</dbReference>
<feature type="repeat" description="ANK" evidence="3">
    <location>
        <begin position="92"/>
        <end position="124"/>
    </location>
</feature>
<dbReference type="OrthoDB" id="6086255at2759"/>
<evidence type="ECO:0000256" key="3">
    <source>
        <dbReference type="PROSITE-ProRule" id="PRU00023"/>
    </source>
</evidence>
<reference evidence="4 5" key="1">
    <citation type="submission" date="2020-06" db="EMBL/GenBank/DDBJ databases">
        <authorList>
            <person name="Li R."/>
            <person name="Bekaert M."/>
        </authorList>
    </citation>
    <scope>NUCLEOTIDE SEQUENCE [LARGE SCALE GENOMIC DNA]</scope>
    <source>
        <strain evidence="5">wild</strain>
    </source>
</reference>
<organism evidence="4 5">
    <name type="scientific">Mytilus coruscus</name>
    <name type="common">Sea mussel</name>
    <dbReference type="NCBI Taxonomy" id="42192"/>
    <lineage>
        <taxon>Eukaryota</taxon>
        <taxon>Metazoa</taxon>
        <taxon>Spiralia</taxon>
        <taxon>Lophotrochozoa</taxon>
        <taxon>Mollusca</taxon>
        <taxon>Bivalvia</taxon>
        <taxon>Autobranchia</taxon>
        <taxon>Pteriomorphia</taxon>
        <taxon>Mytilida</taxon>
        <taxon>Mytiloidea</taxon>
        <taxon>Mytilidae</taxon>
        <taxon>Mytilinae</taxon>
        <taxon>Mytilus</taxon>
    </lineage>
</organism>
<keyword evidence="1" id="KW-0677">Repeat</keyword>
<dbReference type="Gene3D" id="1.25.40.20">
    <property type="entry name" value="Ankyrin repeat-containing domain"/>
    <property type="match status" value="1"/>
</dbReference>
<dbReference type="PANTHER" id="PTHR24171">
    <property type="entry name" value="ANKYRIN REPEAT DOMAIN-CONTAINING PROTEIN 39-RELATED"/>
    <property type="match status" value="1"/>
</dbReference>
<dbReference type="Pfam" id="PF12796">
    <property type="entry name" value="Ank_2"/>
    <property type="match status" value="1"/>
</dbReference>
<keyword evidence="2 3" id="KW-0040">ANK repeat</keyword>
<evidence type="ECO:0000313" key="5">
    <source>
        <dbReference type="Proteomes" id="UP000507470"/>
    </source>
</evidence>
<evidence type="ECO:0000256" key="1">
    <source>
        <dbReference type="ARBA" id="ARBA00022737"/>
    </source>
</evidence>
<dbReference type="InterPro" id="IPR002110">
    <property type="entry name" value="Ankyrin_rpt"/>
</dbReference>
<proteinExistence type="predicted"/>
<sequence>MLLLQNKCNPNLCRHDLMDIRLSPLCVSATYEMTTIMKLLLKYGADPNFKIQDQDFELPLFIASENGNVQLVTLLLENSANPNLCSTSPGSPGWSPLYVACEKGHVEIVQDLLKHKADQNIYTKERKLPLHIAKSKGHKHIVCLLQQSKIKKH</sequence>
<dbReference type="EMBL" id="CACVKT020001583">
    <property type="protein sequence ID" value="CAC5369301.1"/>
    <property type="molecule type" value="Genomic_DNA"/>
</dbReference>
<name>A0A6J8AL88_MYTCO</name>
<accession>A0A6J8AL88</accession>
<evidence type="ECO:0000256" key="2">
    <source>
        <dbReference type="ARBA" id="ARBA00023043"/>
    </source>
</evidence>
<gene>
    <name evidence="4" type="ORF">MCOR_8535</name>
</gene>
<dbReference type="SMART" id="SM00248">
    <property type="entry name" value="ANK"/>
    <property type="match status" value="4"/>
</dbReference>